<feature type="signal peptide" evidence="3">
    <location>
        <begin position="1"/>
        <end position="20"/>
    </location>
</feature>
<evidence type="ECO:0000313" key="4">
    <source>
        <dbReference type="EMBL" id="PYI10908.1"/>
    </source>
</evidence>
<dbReference type="EMBL" id="KZ826319">
    <property type="protein sequence ID" value="PYI10908.1"/>
    <property type="molecule type" value="Genomic_DNA"/>
</dbReference>
<proteinExistence type="predicted"/>
<dbReference type="OrthoDB" id="4983586at2759"/>
<dbReference type="InterPro" id="IPR018000">
    <property type="entry name" value="Neurotransmitter_ion_chnl_CS"/>
</dbReference>
<evidence type="ECO:0000256" key="1">
    <source>
        <dbReference type="ARBA" id="ARBA00004370"/>
    </source>
</evidence>
<reference evidence="4 5" key="1">
    <citation type="submission" date="2018-02" db="EMBL/GenBank/DDBJ databases">
        <title>The genomes of Aspergillus section Nigri reveals drivers in fungal speciation.</title>
        <authorList>
            <consortium name="DOE Joint Genome Institute"/>
            <person name="Vesth T.C."/>
            <person name="Nybo J."/>
            <person name="Theobald S."/>
            <person name="Brandl J."/>
            <person name="Frisvad J.C."/>
            <person name="Nielsen K.F."/>
            <person name="Lyhne E.K."/>
            <person name="Kogle M.E."/>
            <person name="Kuo A."/>
            <person name="Riley R."/>
            <person name="Clum A."/>
            <person name="Nolan M."/>
            <person name="Lipzen A."/>
            <person name="Salamov A."/>
            <person name="Henrissat B."/>
            <person name="Wiebenga A."/>
            <person name="De vries R.P."/>
            <person name="Grigoriev I.V."/>
            <person name="Mortensen U.H."/>
            <person name="Andersen M.R."/>
            <person name="Baker S.E."/>
        </authorList>
    </citation>
    <scope>NUCLEOTIDE SEQUENCE [LARGE SCALE GENOMIC DNA]</scope>
    <source>
        <strain evidence="4 5">CBS 121057</strain>
    </source>
</reference>
<dbReference type="Proteomes" id="UP000248423">
    <property type="component" value="Unassembled WGS sequence"/>
</dbReference>
<protein>
    <submittedName>
        <fullName evidence="4">Uncharacterized protein</fullName>
    </submittedName>
</protein>
<comment type="subcellular location">
    <subcellularLocation>
        <location evidence="1">Membrane</location>
    </subcellularLocation>
</comment>
<dbReference type="AlphaFoldDB" id="A0A319ETX2"/>
<evidence type="ECO:0000256" key="3">
    <source>
        <dbReference type="SAM" id="SignalP"/>
    </source>
</evidence>
<dbReference type="PROSITE" id="PS00236">
    <property type="entry name" value="NEUROTR_ION_CHANNEL"/>
    <property type="match status" value="1"/>
</dbReference>
<organism evidence="4 5">
    <name type="scientific">Aspergillus sclerotiicarbonarius (strain CBS 121057 / IBT 28362)</name>
    <dbReference type="NCBI Taxonomy" id="1448318"/>
    <lineage>
        <taxon>Eukaryota</taxon>
        <taxon>Fungi</taxon>
        <taxon>Dikarya</taxon>
        <taxon>Ascomycota</taxon>
        <taxon>Pezizomycotina</taxon>
        <taxon>Eurotiomycetes</taxon>
        <taxon>Eurotiomycetidae</taxon>
        <taxon>Eurotiales</taxon>
        <taxon>Aspergillaceae</taxon>
        <taxon>Aspergillus</taxon>
        <taxon>Aspergillus subgen. Circumdati</taxon>
    </lineage>
</organism>
<gene>
    <name evidence="4" type="ORF">BO78DRAFT_160234</name>
</gene>
<evidence type="ECO:0000256" key="2">
    <source>
        <dbReference type="ARBA" id="ARBA00023136"/>
    </source>
</evidence>
<sequence length="96" mass="9523">MRFTPLALIILAVGPLAALAAPAPAPSDNQENAALSCPSGAKINCGGCNGTSCKIGFNNYPCDEGKCTAQSGGGDGASCWDTNLGGTRHIVCPGRG</sequence>
<feature type="chain" id="PRO_5016412757" evidence="3">
    <location>
        <begin position="21"/>
        <end position="96"/>
    </location>
</feature>
<accession>A0A319ETX2</accession>
<evidence type="ECO:0000313" key="5">
    <source>
        <dbReference type="Proteomes" id="UP000248423"/>
    </source>
</evidence>
<keyword evidence="5" id="KW-1185">Reference proteome</keyword>
<dbReference type="GO" id="GO:0016020">
    <property type="term" value="C:membrane"/>
    <property type="evidence" value="ECO:0007669"/>
    <property type="project" value="UniProtKB-SubCell"/>
</dbReference>
<name>A0A319ETX2_ASPSB</name>
<keyword evidence="2" id="KW-0472">Membrane</keyword>
<dbReference type="VEuPathDB" id="FungiDB:BO78DRAFT_160234"/>
<keyword evidence="3" id="KW-0732">Signal</keyword>